<feature type="region of interest" description="Disordered" evidence="1">
    <location>
        <begin position="1"/>
        <end position="30"/>
    </location>
</feature>
<sequence length="116" mass="12916">MFRPKHIKGEGDAKPKAAPKPKNGAVLNSIPSDFHRENATFTVTANKIHIRQAPSVSGKDTGLFYEKGQSVNYDGYVVREGFTWISWISASTHTRRWMACGENQGGRTTVPYGTFR</sequence>
<protein>
    <recommendedName>
        <fullName evidence="2">SH3b domain-containing protein</fullName>
    </recommendedName>
</protein>
<dbReference type="AlphaFoldDB" id="A0A1U7NMK1"/>
<dbReference type="Gene3D" id="2.30.30.40">
    <property type="entry name" value="SH3 Domains"/>
    <property type="match status" value="1"/>
</dbReference>
<keyword evidence="4" id="KW-1185">Reference proteome</keyword>
<reference evidence="3 4" key="1">
    <citation type="submission" date="2016-11" db="EMBL/GenBank/DDBJ databases">
        <title>Description of two novel members of the family Erysipelotrichaceae: Ileibacterium lipovorans gen. nov., sp. nov. and Dubosiella newyorkensis, gen. nov., sp. nov.</title>
        <authorList>
            <person name="Cox L.M."/>
            <person name="Sohn J."/>
            <person name="Tyrrell K.L."/>
            <person name="Citron D.M."/>
            <person name="Lawson P.A."/>
            <person name="Patel N.B."/>
            <person name="Iizumi T."/>
            <person name="Perez-Perez G.I."/>
            <person name="Goldstein E.J."/>
            <person name="Blaser M.J."/>
        </authorList>
    </citation>
    <scope>NUCLEOTIDE SEQUENCE [LARGE SCALE GENOMIC DNA]</scope>
    <source>
        <strain evidence="3 4">NYU-BL-A4</strain>
    </source>
</reference>
<dbReference type="GeneID" id="78275489"/>
<evidence type="ECO:0000313" key="4">
    <source>
        <dbReference type="Proteomes" id="UP000186705"/>
    </source>
</evidence>
<evidence type="ECO:0000259" key="2">
    <source>
        <dbReference type="Pfam" id="PF08460"/>
    </source>
</evidence>
<dbReference type="RefSeq" id="WP_076341360.1">
    <property type="nucleotide sequence ID" value="NZ_CAPQIB010000016.1"/>
</dbReference>
<feature type="domain" description="SH3b" evidence="2">
    <location>
        <begin position="36"/>
        <end position="98"/>
    </location>
</feature>
<evidence type="ECO:0000256" key="1">
    <source>
        <dbReference type="SAM" id="MobiDB-lite"/>
    </source>
</evidence>
<proteinExistence type="predicted"/>
<dbReference type="EMBL" id="MPKA01000064">
    <property type="protein sequence ID" value="OLU46455.1"/>
    <property type="molecule type" value="Genomic_DNA"/>
</dbReference>
<evidence type="ECO:0000313" key="3">
    <source>
        <dbReference type="EMBL" id="OLU46455.1"/>
    </source>
</evidence>
<comment type="caution">
    <text evidence="3">The sequence shown here is derived from an EMBL/GenBank/DDBJ whole genome shotgun (WGS) entry which is preliminary data.</text>
</comment>
<gene>
    <name evidence="3" type="ORF">BO225_05970</name>
</gene>
<accession>A0A1U7NMK1</accession>
<dbReference type="InterPro" id="IPR003646">
    <property type="entry name" value="SH3-like_bac-type"/>
</dbReference>
<dbReference type="Pfam" id="PF08460">
    <property type="entry name" value="SH3_5"/>
    <property type="match status" value="1"/>
</dbReference>
<organism evidence="3 4">
    <name type="scientific">Dubosiella newyorkensis</name>
    <dbReference type="NCBI Taxonomy" id="1862672"/>
    <lineage>
        <taxon>Bacteria</taxon>
        <taxon>Bacillati</taxon>
        <taxon>Bacillota</taxon>
        <taxon>Erysipelotrichia</taxon>
        <taxon>Erysipelotrichales</taxon>
        <taxon>Erysipelotrichaceae</taxon>
        <taxon>Dubosiella</taxon>
    </lineage>
</organism>
<name>A0A1U7NMK1_9FIRM</name>
<dbReference type="Proteomes" id="UP000186705">
    <property type="component" value="Unassembled WGS sequence"/>
</dbReference>
<dbReference type="OrthoDB" id="1656004at2"/>